<dbReference type="EMBL" id="GL385397">
    <property type="protein sequence ID" value="EJT76115.1"/>
    <property type="molecule type" value="Genomic_DNA"/>
</dbReference>
<dbReference type="eggNOG" id="ENOG502S0EC">
    <property type="taxonomic scope" value="Eukaryota"/>
</dbReference>
<dbReference type="AlphaFoldDB" id="J3NXN3"/>
<dbReference type="EnsemblFungi" id="EJT76115">
    <property type="protein sequence ID" value="EJT76115"/>
    <property type="gene ID" value="GGTG_06039"/>
</dbReference>
<feature type="region of interest" description="Disordered" evidence="1">
    <location>
        <begin position="306"/>
        <end position="421"/>
    </location>
</feature>
<evidence type="ECO:0008006" key="6">
    <source>
        <dbReference type="Google" id="ProtNLM"/>
    </source>
</evidence>
<evidence type="ECO:0000256" key="2">
    <source>
        <dbReference type="SAM" id="Phobius"/>
    </source>
</evidence>
<dbReference type="InterPro" id="IPR052953">
    <property type="entry name" value="Ser-rich/MCO-related"/>
</dbReference>
<sequence>MSVRNPDNICSNLNHDASESDLCPFNVNININDVFGCGGYAHRRGRCSEKGDTVLFRFYPGGHAVARSDFGLPCIPYELTGVNHVGFFSKIQTPHVVSNDLPTFSIKINDTQPIFFYCSAPGSCVDHHMIGAINPNSTQTLEKQEEAVRKASLQLTPGDAWPSETARPTTPTAGAAGGQQVAPALGPGQIAGIAIGGTAALALVGALLFICGRRSGRGLLPWSKEDGAAAAAAAANPPTPRLGEGGTPLAGNAAPLDVKHQHQQQHVGTLSSPGHSPFATTVSPYSAAAIMHDPYRAAGVAHHPYHPHHYQNVVPPPPPPSHAGGRTPPYSPGSFPTYQPISGYGPQHQQYMPHHGASVSSAPNWAAPRPGAHGAHELPPPTAPVELSAAPRSPGFQAYQQSRQFSYSHNSDRGFTPGPRP</sequence>
<dbReference type="PANTHER" id="PTHR34883:SF8">
    <property type="entry name" value="EXTRACELLULAR SERINE-RICH PROTEIN (AFU_ORTHOLOGUE AFUA_6G00670)"/>
    <property type="match status" value="1"/>
</dbReference>
<evidence type="ECO:0000313" key="5">
    <source>
        <dbReference type="Proteomes" id="UP000006039"/>
    </source>
</evidence>
<keyword evidence="2" id="KW-0812">Transmembrane</keyword>
<dbReference type="Gene3D" id="2.60.40.420">
    <property type="entry name" value="Cupredoxins - blue copper proteins"/>
    <property type="match status" value="1"/>
</dbReference>
<feature type="compositionally biased region" description="Polar residues" evidence="1">
    <location>
        <begin position="398"/>
        <end position="409"/>
    </location>
</feature>
<reference evidence="4" key="5">
    <citation type="submission" date="2018-04" db="UniProtKB">
        <authorList>
            <consortium name="EnsemblFungi"/>
        </authorList>
    </citation>
    <scope>IDENTIFICATION</scope>
    <source>
        <strain evidence="4">R3-111a-1</strain>
    </source>
</reference>
<dbReference type="VEuPathDB" id="FungiDB:GGTG_06039"/>
<evidence type="ECO:0000256" key="1">
    <source>
        <dbReference type="SAM" id="MobiDB-lite"/>
    </source>
</evidence>
<feature type="compositionally biased region" description="Low complexity" evidence="1">
    <location>
        <begin position="165"/>
        <end position="180"/>
    </location>
</feature>
<evidence type="ECO:0000313" key="3">
    <source>
        <dbReference type="EMBL" id="EJT76115.1"/>
    </source>
</evidence>
<accession>J3NXN3</accession>
<dbReference type="RefSeq" id="XP_009222115.1">
    <property type="nucleotide sequence ID" value="XM_009223851.1"/>
</dbReference>
<keyword evidence="2" id="KW-1133">Transmembrane helix</keyword>
<feature type="region of interest" description="Disordered" evidence="1">
    <location>
        <begin position="154"/>
        <end position="180"/>
    </location>
</feature>
<dbReference type="OrthoDB" id="2331100at2759"/>
<feature type="region of interest" description="Disordered" evidence="1">
    <location>
        <begin position="231"/>
        <end position="251"/>
    </location>
</feature>
<dbReference type="PANTHER" id="PTHR34883">
    <property type="entry name" value="SERINE-RICH PROTEIN, PUTATIVE-RELATED-RELATED"/>
    <property type="match status" value="1"/>
</dbReference>
<feature type="transmembrane region" description="Helical" evidence="2">
    <location>
        <begin position="190"/>
        <end position="211"/>
    </location>
</feature>
<organism evidence="3">
    <name type="scientific">Gaeumannomyces tritici (strain R3-111a-1)</name>
    <name type="common">Wheat and barley take-all root rot fungus</name>
    <name type="synonym">Gaeumannomyces graminis var. tritici</name>
    <dbReference type="NCBI Taxonomy" id="644352"/>
    <lineage>
        <taxon>Eukaryota</taxon>
        <taxon>Fungi</taxon>
        <taxon>Dikarya</taxon>
        <taxon>Ascomycota</taxon>
        <taxon>Pezizomycotina</taxon>
        <taxon>Sordariomycetes</taxon>
        <taxon>Sordariomycetidae</taxon>
        <taxon>Magnaporthales</taxon>
        <taxon>Magnaporthaceae</taxon>
        <taxon>Gaeumannomyces</taxon>
    </lineage>
</organism>
<keyword evidence="2" id="KW-0472">Membrane</keyword>
<dbReference type="HOGENOM" id="CLU_043835_1_1_1"/>
<evidence type="ECO:0000313" key="4">
    <source>
        <dbReference type="EnsemblFungi" id="EJT76115"/>
    </source>
</evidence>
<reference evidence="4" key="4">
    <citation type="journal article" date="2015" name="G3 (Bethesda)">
        <title>Genome sequences of three phytopathogenic species of the Magnaporthaceae family of fungi.</title>
        <authorList>
            <person name="Okagaki L.H."/>
            <person name="Nunes C.C."/>
            <person name="Sailsbery J."/>
            <person name="Clay B."/>
            <person name="Brown D."/>
            <person name="John T."/>
            <person name="Oh Y."/>
            <person name="Young N."/>
            <person name="Fitzgerald M."/>
            <person name="Haas B.J."/>
            <person name="Zeng Q."/>
            <person name="Young S."/>
            <person name="Adiconis X."/>
            <person name="Fan L."/>
            <person name="Levin J.Z."/>
            <person name="Mitchell T.K."/>
            <person name="Okubara P.A."/>
            <person name="Farman M.L."/>
            <person name="Kohn L.M."/>
            <person name="Birren B."/>
            <person name="Ma L.-J."/>
            <person name="Dean R.A."/>
        </authorList>
    </citation>
    <scope>NUCLEOTIDE SEQUENCE</scope>
    <source>
        <strain evidence="4">R3-111a-1</strain>
    </source>
</reference>
<name>J3NXN3_GAET3</name>
<proteinExistence type="predicted"/>
<dbReference type="STRING" id="644352.J3NXN3"/>
<reference evidence="3" key="2">
    <citation type="submission" date="2010-07" db="EMBL/GenBank/DDBJ databases">
        <authorList>
            <consortium name="The Broad Institute Genome Sequencing Platform"/>
            <consortium name="Broad Institute Genome Sequencing Center for Infectious Disease"/>
            <person name="Ma L.-J."/>
            <person name="Dead R."/>
            <person name="Young S."/>
            <person name="Zeng Q."/>
            <person name="Koehrsen M."/>
            <person name="Alvarado L."/>
            <person name="Berlin A."/>
            <person name="Chapman S.B."/>
            <person name="Chen Z."/>
            <person name="Freedman E."/>
            <person name="Gellesch M."/>
            <person name="Goldberg J."/>
            <person name="Griggs A."/>
            <person name="Gujja S."/>
            <person name="Heilman E.R."/>
            <person name="Heiman D."/>
            <person name="Hepburn T."/>
            <person name="Howarth C."/>
            <person name="Jen D."/>
            <person name="Larson L."/>
            <person name="Mehta T."/>
            <person name="Neiman D."/>
            <person name="Pearson M."/>
            <person name="Roberts A."/>
            <person name="Saif S."/>
            <person name="Shea T."/>
            <person name="Shenoy N."/>
            <person name="Sisk P."/>
            <person name="Stolte C."/>
            <person name="Sykes S."/>
            <person name="Walk T."/>
            <person name="White J."/>
            <person name="Yandava C."/>
            <person name="Haas B."/>
            <person name="Nusbaum C."/>
            <person name="Birren B."/>
        </authorList>
    </citation>
    <scope>NUCLEOTIDE SEQUENCE</scope>
    <source>
        <strain evidence="3">R3-111a-1</strain>
    </source>
</reference>
<dbReference type="GeneID" id="20346497"/>
<gene>
    <name evidence="4" type="primary">20346497</name>
    <name evidence="3" type="ORF">GGTG_06039</name>
</gene>
<dbReference type="InterPro" id="IPR008972">
    <property type="entry name" value="Cupredoxin"/>
</dbReference>
<reference evidence="3" key="3">
    <citation type="submission" date="2010-09" db="EMBL/GenBank/DDBJ databases">
        <title>Annotation of Gaeumannomyces graminis var. tritici R3-111a-1.</title>
        <authorList>
            <consortium name="The Broad Institute Genome Sequencing Platform"/>
            <person name="Ma L.-J."/>
            <person name="Dead R."/>
            <person name="Young S.K."/>
            <person name="Zeng Q."/>
            <person name="Gargeya S."/>
            <person name="Fitzgerald M."/>
            <person name="Haas B."/>
            <person name="Abouelleil A."/>
            <person name="Alvarado L."/>
            <person name="Arachchi H.M."/>
            <person name="Berlin A."/>
            <person name="Brown A."/>
            <person name="Chapman S.B."/>
            <person name="Chen Z."/>
            <person name="Dunbar C."/>
            <person name="Freedman E."/>
            <person name="Gearin G."/>
            <person name="Gellesch M."/>
            <person name="Goldberg J."/>
            <person name="Griggs A."/>
            <person name="Gujja S."/>
            <person name="Heiman D."/>
            <person name="Howarth C."/>
            <person name="Larson L."/>
            <person name="Lui A."/>
            <person name="MacDonald P.J.P."/>
            <person name="Mehta T."/>
            <person name="Montmayeur A."/>
            <person name="Murphy C."/>
            <person name="Neiman D."/>
            <person name="Pearson M."/>
            <person name="Priest M."/>
            <person name="Roberts A."/>
            <person name="Saif S."/>
            <person name="Shea T."/>
            <person name="Shenoy N."/>
            <person name="Sisk P."/>
            <person name="Stolte C."/>
            <person name="Sykes S."/>
            <person name="Yandava C."/>
            <person name="Wortman J."/>
            <person name="Nusbaum C."/>
            <person name="Birren B."/>
        </authorList>
    </citation>
    <scope>NUCLEOTIDE SEQUENCE</scope>
    <source>
        <strain evidence="3">R3-111a-1</strain>
    </source>
</reference>
<dbReference type="SUPFAM" id="SSF49503">
    <property type="entry name" value="Cupredoxins"/>
    <property type="match status" value="1"/>
</dbReference>
<keyword evidence="5" id="KW-1185">Reference proteome</keyword>
<dbReference type="Proteomes" id="UP000006039">
    <property type="component" value="Unassembled WGS sequence"/>
</dbReference>
<protein>
    <recommendedName>
        <fullName evidence="6">Extracellular serine-rich protein</fullName>
    </recommendedName>
</protein>
<reference evidence="5" key="1">
    <citation type="submission" date="2010-07" db="EMBL/GenBank/DDBJ databases">
        <title>The genome sequence of Gaeumannomyces graminis var. tritici strain R3-111a-1.</title>
        <authorList>
            <consortium name="The Broad Institute Genome Sequencing Platform"/>
            <person name="Ma L.-J."/>
            <person name="Dead R."/>
            <person name="Young S."/>
            <person name="Zeng Q."/>
            <person name="Koehrsen M."/>
            <person name="Alvarado L."/>
            <person name="Berlin A."/>
            <person name="Chapman S.B."/>
            <person name="Chen Z."/>
            <person name="Freedman E."/>
            <person name="Gellesch M."/>
            <person name="Goldberg J."/>
            <person name="Griggs A."/>
            <person name="Gujja S."/>
            <person name="Heilman E.R."/>
            <person name="Heiman D."/>
            <person name="Hepburn T."/>
            <person name="Howarth C."/>
            <person name="Jen D."/>
            <person name="Larson L."/>
            <person name="Mehta T."/>
            <person name="Neiman D."/>
            <person name="Pearson M."/>
            <person name="Roberts A."/>
            <person name="Saif S."/>
            <person name="Shea T."/>
            <person name="Shenoy N."/>
            <person name="Sisk P."/>
            <person name="Stolte C."/>
            <person name="Sykes S."/>
            <person name="Walk T."/>
            <person name="White J."/>
            <person name="Yandava C."/>
            <person name="Haas B."/>
            <person name="Nusbaum C."/>
            <person name="Birren B."/>
        </authorList>
    </citation>
    <scope>NUCLEOTIDE SEQUENCE [LARGE SCALE GENOMIC DNA]</scope>
    <source>
        <strain evidence="5">R3-111a-1</strain>
    </source>
</reference>